<evidence type="ECO:0000313" key="5">
    <source>
        <dbReference type="Proteomes" id="UP000054815"/>
    </source>
</evidence>
<feature type="region of interest" description="Disordered" evidence="3">
    <location>
        <begin position="1324"/>
        <end position="1368"/>
    </location>
</feature>
<feature type="region of interest" description="Disordered" evidence="3">
    <location>
        <begin position="1401"/>
        <end position="1432"/>
    </location>
</feature>
<dbReference type="Pfam" id="PF00300">
    <property type="entry name" value="His_Phos_1"/>
    <property type="match status" value="1"/>
</dbReference>
<dbReference type="GO" id="GO:0043565">
    <property type="term" value="F:sequence-specific DNA binding"/>
    <property type="evidence" value="ECO:0007669"/>
    <property type="project" value="TreeGrafter"/>
</dbReference>
<name>A0A0V0YN70_TRIPS</name>
<dbReference type="GO" id="GO:0003714">
    <property type="term" value="F:transcription corepressor activity"/>
    <property type="evidence" value="ECO:0007669"/>
    <property type="project" value="TreeGrafter"/>
</dbReference>
<dbReference type="GO" id="GO:0003723">
    <property type="term" value="F:RNA binding"/>
    <property type="evidence" value="ECO:0007669"/>
    <property type="project" value="TreeGrafter"/>
</dbReference>
<dbReference type="Pfam" id="PF04931">
    <property type="entry name" value="DNA_pol_phi"/>
    <property type="match status" value="1"/>
</dbReference>
<dbReference type="Gene3D" id="3.40.50.1240">
    <property type="entry name" value="Phosphoglycerate mutase-like"/>
    <property type="match status" value="1"/>
</dbReference>
<dbReference type="InterPro" id="IPR007015">
    <property type="entry name" value="DNA_pol_V/MYBBP1A"/>
</dbReference>
<evidence type="ECO:0000256" key="3">
    <source>
        <dbReference type="SAM" id="MobiDB-lite"/>
    </source>
</evidence>
<evidence type="ECO:0000313" key="4">
    <source>
        <dbReference type="EMBL" id="KRY01774.1"/>
    </source>
</evidence>
<feature type="region of interest" description="Disordered" evidence="3">
    <location>
        <begin position="1255"/>
        <end position="1288"/>
    </location>
</feature>
<sequence length="1788" mass="201713">MAAISASKENVLQHFRNLVSLNRDIRVQAETHLVAEVINISNADEKRGIIQYCLKRLIGGLSSARKAARLGFAVVLSKLISAVPEIEIANVLQLMKTGLPLHSTSEGRANALGILMGILAIVHGVKAIQFAVENLLQIRSQFLQFEALCMQAFSMILQKSTLKSFKTEIWPRIKCTVVDDFDDENSFCIWLRLSVNERFPEFAAKHLPAASEVYFSDECYSKMLNAMRKYAALHDVLHPFSATVLQTAMKSTKFQSFWTTVVNDGLLNDMEDKKSVVCGLQLIMHFLDANPQPEMIFFVFTVNLLQLVWKISDVGLERNKILAQISVAILKKLFKAVETCNSDWQTELLKRVAVVYFESGIKSRNWRHLVPLFSKYSEMAILSCFKFMEKLTMKSKSEQLIDNQRKMLLFVKLFFQINESSFEIGHHVLAYLLSAVRNCELQAEVLQENASCLRLQTSAVFFSLLNQRFFKSTVKRQPTIAKEHCVVFLNLLKFVNDEWIQKSCAKSGNSDLYQSILNEAKLTTGQLCNAFLDKSDDSIQFPAPFLAFLLVLLLRSVVEPLEYCDMLEDVLICYNRCNGIVEKDENEPDDSWLSVLTDLFLELLSKPKRDFWNVVLFAFTSFVPVLGMDQIDYIFQVISSDESSILNWMNEEDENLEISCDNHAGTTSEDLDDAEEQDWINGDINVSDMDEEEEEMADELLQKLLSKRKEAKLEQFQRTLRLKVLRMRCFDLLHAYVVYGQDVVVLVHMVVKLFDFIIMASINFRRQRYLLNSARGILFTLKKWKKFKSIPQEPEVVDAILHALEHVQLYLSETEGKALVIDVQLVLKFLFKIGDKLDETTIKERYESGIASVLGKAVDLYCKVPFGRIDVLLSVALHKRTNLLFDFLPNVVQNAFNKDIHEAARAKCLALCRNSLTKKAVELFSKKEHLITWPKFCQTLKEQFGMWHDEIYSTFAQDENKSTMKKNIFSPVYFAELIALFLKIVKLKGLVELSMFADEFVGFYRSAMGNPFTPKKETPPSSSQEKQRKTKKSTTQPSGLTRDGSIDATMSAMTNVAGYSMLYSMAPDENKQQEIAAKTQKVQHLQAAQAGEIQMHTKPQSKITKTSTPPKQQTDVRSVDPTMSAMTNVGGYTMMYSMAPDNDQPKAPATDQQKIQTVPTADQIDKQAYTAIPQPESKLTSKSAKSLKSVTPPSKEADVSSVDPTLSAMTNVGGYSMMYSMAPDDDQPKLPAANEQKMQTLPAAEQVDNRALTAIPQPEQSLTPKSGKGSKLAAQPNKEADISSVDPTLSAMTNAGGYSMMYSMASDEKEPKSPVADGQKMKALPTASQVDNKALTAIPESDLSLTPKSEKGSKLAAQPNKEADVSSVDPTLSAMTNVGGYSMMYSMAPEKDAPSRLPITKEDKLQSVPTAGQQVQSKRRATERSVTLGSQQSDISSIDATMSEMTNVANYSMMYSMAKEDVVKKDGTDTLNALALAKLKCPFLDMLTPAQKRPAHPEVKRKKTMMKQIIESPVRPGLVAKPTGRRVMLMRNAERIDRIFPEWVDVSFNDEGKYKPYDLNQPLKIPERHDGYEAYRVDSPITELGNITAVMLGRAMKLGKHLPYKIVVSPAFRCIQTCHSLLKSVDNPLLRMQIEPALFEWLAWYETMPSWMKFSDLVKSNYKINSTYKPVVKANDMKQYSNESVVDFYERCISAFRQILENDKKKGNILFIVHSTTIDAITRFLNGMDTSNVSEETLKSVGKNYPYCSVLIYEELADNTWRLMPDVLPSITYLDVSNRVNMDFLTRM</sequence>
<evidence type="ECO:0000256" key="2">
    <source>
        <dbReference type="ARBA" id="ARBA00023242"/>
    </source>
</evidence>
<evidence type="ECO:0000256" key="1">
    <source>
        <dbReference type="ARBA" id="ARBA00004123"/>
    </source>
</evidence>
<feature type="region of interest" description="Disordered" evidence="3">
    <location>
        <begin position="1137"/>
        <end position="1206"/>
    </location>
</feature>
<dbReference type="EMBL" id="JYDU01000002">
    <property type="protein sequence ID" value="KRY01774.1"/>
    <property type="molecule type" value="Genomic_DNA"/>
</dbReference>
<dbReference type="GO" id="GO:0005730">
    <property type="term" value="C:nucleolus"/>
    <property type="evidence" value="ECO:0007669"/>
    <property type="project" value="InterPro"/>
</dbReference>
<dbReference type="GO" id="GO:0016791">
    <property type="term" value="F:phosphatase activity"/>
    <property type="evidence" value="ECO:0007669"/>
    <property type="project" value="UniProtKB-ARBA"/>
</dbReference>
<dbReference type="STRING" id="6337.A0A0V0YN70"/>
<feature type="compositionally biased region" description="Polar residues" evidence="3">
    <location>
        <begin position="1407"/>
        <end position="1416"/>
    </location>
</feature>
<dbReference type="SUPFAM" id="SSF53254">
    <property type="entry name" value="Phosphoglycerate mutase-like"/>
    <property type="match status" value="1"/>
</dbReference>
<gene>
    <name evidence="4" type="ORF">T4E_4777</name>
</gene>
<dbReference type="PANTHER" id="PTHR13213">
    <property type="entry name" value="MYB-BINDING PROTEIN 1A FAMILY MEMBER"/>
    <property type="match status" value="1"/>
</dbReference>
<accession>A0A0V0YN70</accession>
<reference evidence="4 5" key="1">
    <citation type="submission" date="2015-01" db="EMBL/GenBank/DDBJ databases">
        <title>Evolution of Trichinella species and genotypes.</title>
        <authorList>
            <person name="Korhonen P.K."/>
            <person name="Edoardo P."/>
            <person name="Giuseppe L.R."/>
            <person name="Gasser R.B."/>
        </authorList>
    </citation>
    <scope>NUCLEOTIDE SEQUENCE [LARGE SCALE GENOMIC DNA]</scope>
    <source>
        <strain evidence="4">ISS141</strain>
    </source>
</reference>
<dbReference type="CDD" id="cd07067">
    <property type="entry name" value="HP_PGM_like"/>
    <property type="match status" value="1"/>
</dbReference>
<dbReference type="InterPro" id="IPR029033">
    <property type="entry name" value="His_PPase_superfam"/>
</dbReference>
<feature type="compositionally biased region" description="Low complexity" evidence="3">
    <location>
        <begin position="1177"/>
        <end position="1189"/>
    </location>
</feature>
<dbReference type="Proteomes" id="UP000054815">
    <property type="component" value="Unassembled WGS sequence"/>
</dbReference>
<feature type="compositionally biased region" description="Polar residues" evidence="3">
    <location>
        <begin position="1097"/>
        <end position="1116"/>
    </location>
</feature>
<feature type="region of interest" description="Disordered" evidence="3">
    <location>
        <begin position="1011"/>
        <end position="1047"/>
    </location>
</feature>
<proteinExistence type="predicted"/>
<protein>
    <submittedName>
        <fullName evidence="4">Protein UBASH3A-like protein</fullName>
    </submittedName>
</protein>
<dbReference type="PANTHER" id="PTHR13213:SF2">
    <property type="entry name" value="MYB-BINDING PROTEIN 1A"/>
    <property type="match status" value="1"/>
</dbReference>
<feature type="compositionally biased region" description="Polar residues" evidence="3">
    <location>
        <begin position="1150"/>
        <end position="1160"/>
    </location>
</feature>
<feature type="region of interest" description="Disordered" evidence="3">
    <location>
        <begin position="1094"/>
        <end position="1118"/>
    </location>
</feature>
<comment type="subcellular location">
    <subcellularLocation>
        <location evidence="1">Nucleus</location>
    </subcellularLocation>
</comment>
<organism evidence="4 5">
    <name type="scientific">Trichinella pseudospiralis</name>
    <name type="common">Parasitic roundworm</name>
    <dbReference type="NCBI Taxonomy" id="6337"/>
    <lineage>
        <taxon>Eukaryota</taxon>
        <taxon>Metazoa</taxon>
        <taxon>Ecdysozoa</taxon>
        <taxon>Nematoda</taxon>
        <taxon>Enoplea</taxon>
        <taxon>Dorylaimia</taxon>
        <taxon>Trichinellida</taxon>
        <taxon>Trichinellidae</taxon>
        <taxon>Trichinella</taxon>
    </lineage>
</organism>
<dbReference type="InterPro" id="IPR013078">
    <property type="entry name" value="His_Pase_superF_clade-1"/>
</dbReference>
<keyword evidence="2" id="KW-0539">Nucleus</keyword>
<comment type="caution">
    <text evidence="4">The sequence shown here is derived from an EMBL/GenBank/DDBJ whole genome shotgun (WGS) entry which is preliminary data.</text>
</comment>